<evidence type="ECO:0000313" key="2">
    <source>
        <dbReference type="EMBL" id="GKI19739.1"/>
    </source>
</evidence>
<proteinExistence type="predicted"/>
<gene>
    <name evidence="2" type="ORF">CE91St16_26470</name>
</gene>
<accession>A0AA37KU35</accession>
<dbReference type="RefSeq" id="WP_244076835.1">
    <property type="nucleotide sequence ID" value="NZ_AP025581.1"/>
</dbReference>
<feature type="compositionally biased region" description="Polar residues" evidence="1">
    <location>
        <begin position="7"/>
        <end position="21"/>
    </location>
</feature>
<feature type="region of interest" description="Disordered" evidence="1">
    <location>
        <begin position="1"/>
        <end position="21"/>
    </location>
</feature>
<name>A0AA37KU35_9BACT</name>
<dbReference type="EMBL" id="BQOL01000002">
    <property type="protein sequence ID" value="GKI19739.1"/>
    <property type="molecule type" value="Genomic_DNA"/>
</dbReference>
<sequence length="232" mass="25474">MAEEIKNQGQQENAENLNENVSGQAKEIISAALEETQNRETSPVLKADSNVTDKFKGLPMRELIAAPLIAAAEAQQELAATAWNFYKQIAFDDDGKTARVLEFDIKRPIQQDGVMTTMPQSVKAPFIGLVPIPSLLIDRVDVDFQMEVTDTSNVKSTINAEVETKVSGKSWLISAEISGKVTTARENTRMTNQTAKYQIHVSASQQPQTEGLSKLMDIMASCIEPINTESSK</sequence>
<evidence type="ECO:0000256" key="1">
    <source>
        <dbReference type="SAM" id="MobiDB-lite"/>
    </source>
</evidence>
<organism evidence="2 3">
    <name type="scientific">Alistipes finegoldii</name>
    <dbReference type="NCBI Taxonomy" id="214856"/>
    <lineage>
        <taxon>Bacteria</taxon>
        <taxon>Pseudomonadati</taxon>
        <taxon>Bacteroidota</taxon>
        <taxon>Bacteroidia</taxon>
        <taxon>Bacteroidales</taxon>
        <taxon>Rikenellaceae</taxon>
        <taxon>Alistipes</taxon>
    </lineage>
</organism>
<evidence type="ECO:0000313" key="3">
    <source>
        <dbReference type="Proteomes" id="UP001055105"/>
    </source>
</evidence>
<dbReference type="Pfam" id="PF11655">
    <property type="entry name" value="DUF2589"/>
    <property type="match status" value="1"/>
</dbReference>
<reference evidence="2" key="1">
    <citation type="submission" date="2022-01" db="EMBL/GenBank/DDBJ databases">
        <title>Novel bile acid biosynthetic pathways are enriched in the microbiome of centenarians.</title>
        <authorList>
            <person name="Sato Y."/>
            <person name="Atarashi K."/>
            <person name="Plichta R.D."/>
            <person name="Arai Y."/>
            <person name="Sasajima S."/>
            <person name="Kearney M.S."/>
            <person name="Suda W."/>
            <person name="Takeshita K."/>
            <person name="Sasaki T."/>
            <person name="Okamoto S."/>
            <person name="Skelly N.A."/>
            <person name="Okamura Y."/>
            <person name="Vlamakis H."/>
            <person name="Li Y."/>
            <person name="Tanoue T."/>
            <person name="Takei H."/>
            <person name="Nittono H."/>
            <person name="Narushima S."/>
            <person name="Irie J."/>
            <person name="Itoh H."/>
            <person name="Moriya K."/>
            <person name="Sugiura Y."/>
            <person name="Suematsu M."/>
            <person name="Moritoki N."/>
            <person name="Shibata S."/>
            <person name="Littman R.D."/>
            <person name="Fischbach A.M."/>
            <person name="Uwamino Y."/>
            <person name="Inoue T."/>
            <person name="Honda A."/>
            <person name="Hattori M."/>
            <person name="Murai T."/>
            <person name="Xavier J.R."/>
            <person name="Hirose N."/>
            <person name="Honda K."/>
        </authorList>
    </citation>
    <scope>NUCLEOTIDE SEQUENCE</scope>
    <source>
        <strain evidence="2">CE91-St16</strain>
    </source>
</reference>
<protein>
    <submittedName>
        <fullName evidence="2">Alpha-amylase</fullName>
    </submittedName>
</protein>
<dbReference type="Proteomes" id="UP001055105">
    <property type="component" value="Unassembled WGS sequence"/>
</dbReference>
<dbReference type="AlphaFoldDB" id="A0AA37KU35"/>
<comment type="caution">
    <text evidence="2">The sequence shown here is derived from an EMBL/GenBank/DDBJ whole genome shotgun (WGS) entry which is preliminary data.</text>
</comment>
<dbReference type="InterPro" id="IPR024510">
    <property type="entry name" value="DUF2589"/>
</dbReference>